<evidence type="ECO:0000313" key="2">
    <source>
        <dbReference type="EMBL" id="MFH0250210.1"/>
    </source>
</evidence>
<proteinExistence type="predicted"/>
<keyword evidence="3" id="KW-1185">Reference proteome</keyword>
<keyword evidence="1" id="KW-1133">Transmembrane helix</keyword>
<keyword evidence="1" id="KW-0812">Transmembrane</keyword>
<dbReference type="RefSeq" id="WP_279952174.1">
    <property type="nucleotide sequence ID" value="NZ_BAABEN010000045.1"/>
</dbReference>
<sequence>MGAAGPRAAMTALALNISGLYLGTGVAGALGGAVIGVAGIGWVPVAATALMTLSFLLTPRTAPGKRAGDANAPRLAGA</sequence>
<evidence type="ECO:0008006" key="4">
    <source>
        <dbReference type="Google" id="ProtNLM"/>
    </source>
</evidence>
<dbReference type="EMBL" id="JBIHMK010000074">
    <property type="protein sequence ID" value="MFH0250210.1"/>
    <property type="molecule type" value="Genomic_DNA"/>
</dbReference>
<reference evidence="2 3" key="1">
    <citation type="submission" date="2024-10" db="EMBL/GenBank/DDBJ databases">
        <authorList>
            <person name="Cho J.-C."/>
        </authorList>
    </citation>
    <scope>NUCLEOTIDE SEQUENCE [LARGE SCALE GENOMIC DNA]</scope>
    <source>
        <strain evidence="2 3">KCTC29696</strain>
    </source>
</reference>
<organism evidence="2 3">
    <name type="scientific">Streptomyces chitinivorans</name>
    <dbReference type="NCBI Taxonomy" id="1257027"/>
    <lineage>
        <taxon>Bacteria</taxon>
        <taxon>Bacillati</taxon>
        <taxon>Actinomycetota</taxon>
        <taxon>Actinomycetes</taxon>
        <taxon>Kitasatosporales</taxon>
        <taxon>Streptomycetaceae</taxon>
        <taxon>Streptomyces</taxon>
    </lineage>
</organism>
<evidence type="ECO:0000256" key="1">
    <source>
        <dbReference type="SAM" id="Phobius"/>
    </source>
</evidence>
<gene>
    <name evidence="2" type="ORF">ACG5V6_18600</name>
</gene>
<feature type="transmembrane region" description="Helical" evidence="1">
    <location>
        <begin position="12"/>
        <end position="35"/>
    </location>
</feature>
<feature type="transmembrane region" description="Helical" evidence="1">
    <location>
        <begin position="41"/>
        <end position="58"/>
    </location>
</feature>
<protein>
    <recommendedName>
        <fullName evidence="4">MFS transporter</fullName>
    </recommendedName>
</protein>
<evidence type="ECO:0000313" key="3">
    <source>
        <dbReference type="Proteomes" id="UP001607069"/>
    </source>
</evidence>
<accession>A0ABW7HXV2</accession>
<keyword evidence="1" id="KW-0472">Membrane</keyword>
<name>A0ABW7HXV2_9ACTN</name>
<comment type="caution">
    <text evidence="2">The sequence shown here is derived from an EMBL/GenBank/DDBJ whole genome shotgun (WGS) entry which is preliminary data.</text>
</comment>
<dbReference type="Proteomes" id="UP001607069">
    <property type="component" value="Unassembled WGS sequence"/>
</dbReference>